<dbReference type="GO" id="GO:1904680">
    <property type="term" value="F:peptide transmembrane transporter activity"/>
    <property type="evidence" value="ECO:0007669"/>
    <property type="project" value="TreeGrafter"/>
</dbReference>
<evidence type="ECO:0000256" key="1">
    <source>
        <dbReference type="SAM" id="SignalP"/>
    </source>
</evidence>
<proteinExistence type="predicted"/>
<gene>
    <name evidence="3" type="primary">sapA</name>
    <name evidence="3" type="ORF">VPR01S_24_00020</name>
</gene>
<dbReference type="SUPFAM" id="SSF53850">
    <property type="entry name" value="Periplasmic binding protein-like II"/>
    <property type="match status" value="1"/>
</dbReference>
<dbReference type="GO" id="GO:0043190">
    <property type="term" value="C:ATP-binding cassette (ABC) transporter complex"/>
    <property type="evidence" value="ECO:0007669"/>
    <property type="project" value="InterPro"/>
</dbReference>
<dbReference type="Gene3D" id="3.10.105.10">
    <property type="entry name" value="Dipeptide-binding Protein, Domain 3"/>
    <property type="match status" value="1"/>
</dbReference>
<dbReference type="GO" id="GO:0015833">
    <property type="term" value="P:peptide transport"/>
    <property type="evidence" value="ECO:0007669"/>
    <property type="project" value="TreeGrafter"/>
</dbReference>
<feature type="signal peptide" evidence="1">
    <location>
        <begin position="1"/>
        <end position="18"/>
    </location>
</feature>
<evidence type="ECO:0000313" key="4">
    <source>
        <dbReference type="Proteomes" id="UP000016570"/>
    </source>
</evidence>
<keyword evidence="4" id="KW-1185">Reference proteome</keyword>
<dbReference type="Proteomes" id="UP000016570">
    <property type="component" value="Unassembled WGS sequence"/>
</dbReference>
<dbReference type="EMBL" id="BATJ01000024">
    <property type="protein sequence ID" value="GAD69146.1"/>
    <property type="molecule type" value="Genomic_DNA"/>
</dbReference>
<feature type="domain" description="Solute-binding protein family 5" evidence="2">
    <location>
        <begin position="77"/>
        <end position="454"/>
    </location>
</feature>
<dbReference type="RefSeq" id="WP_021707114.1">
    <property type="nucleotide sequence ID" value="NZ_BATJ01000024.1"/>
</dbReference>
<evidence type="ECO:0000313" key="3">
    <source>
        <dbReference type="EMBL" id="GAD69146.1"/>
    </source>
</evidence>
<dbReference type="CDD" id="cd08493">
    <property type="entry name" value="PBP2_DppA_like"/>
    <property type="match status" value="1"/>
</dbReference>
<dbReference type="Gene3D" id="3.40.190.10">
    <property type="entry name" value="Periplasmic binding protein-like II"/>
    <property type="match status" value="1"/>
</dbReference>
<dbReference type="InterPro" id="IPR030678">
    <property type="entry name" value="Peptide/Ni-bd"/>
</dbReference>
<dbReference type="PANTHER" id="PTHR30290">
    <property type="entry name" value="PERIPLASMIC BINDING COMPONENT OF ABC TRANSPORTER"/>
    <property type="match status" value="1"/>
</dbReference>
<dbReference type="AlphaFoldDB" id="U2ZMY6"/>
<dbReference type="InterPro" id="IPR000914">
    <property type="entry name" value="SBP_5_dom"/>
</dbReference>
<dbReference type="Pfam" id="PF00496">
    <property type="entry name" value="SBP_bac_5"/>
    <property type="match status" value="1"/>
</dbReference>
<keyword evidence="1" id="KW-0732">Signal</keyword>
<dbReference type="GO" id="GO:0030288">
    <property type="term" value="C:outer membrane-bounded periplasmic space"/>
    <property type="evidence" value="ECO:0007669"/>
    <property type="project" value="UniProtKB-ARBA"/>
</dbReference>
<name>U2ZMY6_VIBPR</name>
<dbReference type="eggNOG" id="COG4166">
    <property type="taxonomic scope" value="Bacteria"/>
</dbReference>
<dbReference type="Gene3D" id="3.90.76.10">
    <property type="entry name" value="Dipeptide-binding Protein, Domain 1"/>
    <property type="match status" value="1"/>
</dbReference>
<accession>U2ZMY6</accession>
<dbReference type="PANTHER" id="PTHR30290:SF28">
    <property type="entry name" value="ABC TRANSPORTER PERIPLASMIC-BINDING PROTEIN SAPA-RELATED"/>
    <property type="match status" value="1"/>
</dbReference>
<reference evidence="3 4" key="1">
    <citation type="submission" date="2013-09" db="EMBL/GenBank/DDBJ databases">
        <title>Whole genome shotgun sequence of Vibrio proteolyticus NBRC 13287.</title>
        <authorList>
            <person name="Isaki S."/>
            <person name="Hosoyama A."/>
            <person name="Numata M."/>
            <person name="Hashimoto M."/>
            <person name="Hosoyama Y."/>
            <person name="Tsuchikane K."/>
            <person name="Noguchi M."/>
            <person name="Hirakata S."/>
            <person name="Ichikawa N."/>
            <person name="Ohji S."/>
            <person name="Yamazoe A."/>
            <person name="Fujita N."/>
        </authorList>
    </citation>
    <scope>NUCLEOTIDE SEQUENCE [LARGE SCALE GENOMIC DNA]</scope>
    <source>
        <strain evidence="3 4">NBRC 13287</strain>
    </source>
</reference>
<dbReference type="PIRSF" id="PIRSF002741">
    <property type="entry name" value="MppA"/>
    <property type="match status" value="1"/>
</dbReference>
<feature type="chain" id="PRO_5004637191" evidence="1">
    <location>
        <begin position="19"/>
        <end position="539"/>
    </location>
</feature>
<protein>
    <submittedName>
        <fullName evidence="3">Peptide ABC transporter substrate-binding protein SapA</fullName>
    </submittedName>
</protein>
<comment type="caution">
    <text evidence="3">The sequence shown here is derived from an EMBL/GenBank/DDBJ whole genome shotgun (WGS) entry which is preliminary data.</text>
</comment>
<evidence type="ECO:0000259" key="2">
    <source>
        <dbReference type="Pfam" id="PF00496"/>
    </source>
</evidence>
<dbReference type="PROSITE" id="PS51257">
    <property type="entry name" value="PROKAR_LIPOPROTEIN"/>
    <property type="match status" value="1"/>
</dbReference>
<organism evidence="3 4">
    <name type="scientific">Vibrio proteolyticus NBRC 13287</name>
    <dbReference type="NCBI Taxonomy" id="1219065"/>
    <lineage>
        <taxon>Bacteria</taxon>
        <taxon>Pseudomonadati</taxon>
        <taxon>Pseudomonadota</taxon>
        <taxon>Gammaproteobacteria</taxon>
        <taxon>Vibrionales</taxon>
        <taxon>Vibrionaceae</taxon>
        <taxon>Vibrio</taxon>
    </lineage>
</organism>
<dbReference type="InterPro" id="IPR039424">
    <property type="entry name" value="SBP_5"/>
</dbReference>
<dbReference type="STRING" id="1219065.VPR01S_24_00020"/>
<sequence length="539" mass="60794">MKAIIRLTLGLCSLGLLAGCGDKIDHSKVRQTGFVYCGQGSPDTFNPQLVDSGITSETLSPQLFDTLLVLDPKSHRPIANLAKSWRVDASGTQYTFTLRQGVWFQTTPWFTPTRTLNADDVVFSFRRIIDSSHPFHYVGNGQYPWFHGIGFSNLIQEVRALSDSEVLFILSRPDNTFLSNIATSHAVIHSKEYGDELVINDEKPLMDSQPVGTGPFYLDDYQVNDLVRLKRNPTYWKGPAKMEQVVFDISHRGTGTLAKLLRKECDVLNSPISSQLPVIERQPGLDLVAKPSMNISFIAVNTSHPALNDKRVRKALNFAINRQNILDSVYYGTGQVAYSVLPPDSWAYQKDTIQVRYDRNYAIALLRDAGYKNGLELNMLVPLEPRAYNPSPRKTAELIQANLADIGVKVNLLTDDRFNRKEAVEQEHVDLFLTGWNAATGDPDNFFRPLLSCDSERAGLNVSLWCNSDFDFLLDLAREVDRPRYRLNLYKQAQNILNEEFPVIPLSHGMQFQAKDKSLVGFKISPFNSQPFDLVERAK</sequence>